<keyword evidence="3" id="KW-1185">Reference proteome</keyword>
<sequence length="289" mass="32133">SRLSNQYIKARCGKTQLSEPTTANPRYYGEENRLKMKLLLFLCVGASLFHLGVQEYSYMTVKVPKHLPPSSSSDYAFLIIESNYGALESTYEEIDDSASNFHFTDGLTIFLNANRSPLNGNAEVIATDFKNPTDAVSKLNSYVTKHTSGKINNFFRGLKATTDAVVLNCADKWKIPVTKDTSFPVQLTGTYNAWVNKKSGFTLIEAAVKEYKSVLYVIPDAGKEEAVGAMVNSDNLAKWRQSLRPMSVNLEVPSAMLYTCSALTVEAITYEGFPFKTSKLQSRMSITYP</sequence>
<reference evidence="2" key="1">
    <citation type="thesis" date="2020" institute="ProQuest LLC" country="789 East Eisenhower Parkway, Ann Arbor, MI, USA">
        <title>Comparative Genomics and Chromosome Evolution.</title>
        <authorList>
            <person name="Mudd A.B."/>
        </authorList>
    </citation>
    <scope>NUCLEOTIDE SEQUENCE</scope>
    <source>
        <strain evidence="2">237g6f4</strain>
        <tissue evidence="2">Blood</tissue>
    </source>
</reference>
<proteinExistence type="predicted"/>
<dbReference type="Proteomes" id="UP000824782">
    <property type="component" value="Unassembled WGS sequence"/>
</dbReference>
<dbReference type="InterPro" id="IPR042185">
    <property type="entry name" value="Serpin_sf_2"/>
</dbReference>
<dbReference type="EMBL" id="WNYA01002115">
    <property type="protein sequence ID" value="KAG8544630.1"/>
    <property type="molecule type" value="Genomic_DNA"/>
</dbReference>
<organism evidence="2 3">
    <name type="scientific">Engystomops pustulosus</name>
    <name type="common">Tungara frog</name>
    <name type="synonym">Physalaemus pustulosus</name>
    <dbReference type="NCBI Taxonomy" id="76066"/>
    <lineage>
        <taxon>Eukaryota</taxon>
        <taxon>Metazoa</taxon>
        <taxon>Chordata</taxon>
        <taxon>Craniata</taxon>
        <taxon>Vertebrata</taxon>
        <taxon>Euteleostomi</taxon>
        <taxon>Amphibia</taxon>
        <taxon>Batrachia</taxon>
        <taxon>Anura</taxon>
        <taxon>Neobatrachia</taxon>
        <taxon>Hyloidea</taxon>
        <taxon>Leptodactylidae</taxon>
        <taxon>Leiuperinae</taxon>
        <taxon>Engystomops</taxon>
    </lineage>
</organism>
<dbReference type="AlphaFoldDB" id="A0AAV6Z8Y3"/>
<dbReference type="Gene3D" id="2.30.39.10">
    <property type="entry name" value="Alpha-1-antitrypsin, domain 1"/>
    <property type="match status" value="1"/>
</dbReference>
<evidence type="ECO:0000313" key="3">
    <source>
        <dbReference type="Proteomes" id="UP000824782"/>
    </source>
</evidence>
<dbReference type="InterPro" id="IPR023796">
    <property type="entry name" value="Serpin_dom"/>
</dbReference>
<name>A0AAV6Z8Y3_ENGPU</name>
<protein>
    <recommendedName>
        <fullName evidence="1">Serpin domain-containing protein</fullName>
    </recommendedName>
</protein>
<dbReference type="SUPFAM" id="SSF56574">
    <property type="entry name" value="Serpins"/>
    <property type="match status" value="1"/>
</dbReference>
<feature type="non-terminal residue" evidence="2">
    <location>
        <position position="1"/>
    </location>
</feature>
<dbReference type="Gene3D" id="3.30.497.10">
    <property type="entry name" value="Antithrombin, subunit I, domain 2"/>
    <property type="match status" value="1"/>
</dbReference>
<dbReference type="InterPro" id="IPR042178">
    <property type="entry name" value="Serpin_sf_1"/>
</dbReference>
<evidence type="ECO:0000313" key="2">
    <source>
        <dbReference type="EMBL" id="KAG8544630.1"/>
    </source>
</evidence>
<dbReference type="Pfam" id="PF00079">
    <property type="entry name" value="Serpin"/>
    <property type="match status" value="1"/>
</dbReference>
<accession>A0AAV6Z8Y3</accession>
<evidence type="ECO:0000259" key="1">
    <source>
        <dbReference type="Pfam" id="PF00079"/>
    </source>
</evidence>
<dbReference type="InterPro" id="IPR036186">
    <property type="entry name" value="Serpin_sf"/>
</dbReference>
<comment type="caution">
    <text evidence="2">The sequence shown here is derived from an EMBL/GenBank/DDBJ whole genome shotgun (WGS) entry which is preliminary data.</text>
</comment>
<feature type="domain" description="Serpin" evidence="1">
    <location>
        <begin position="121"/>
        <end position="169"/>
    </location>
</feature>
<gene>
    <name evidence="2" type="ORF">GDO81_022154</name>
</gene>